<dbReference type="OrthoDB" id="1430376at2759"/>
<dbReference type="SMART" id="SM00856">
    <property type="entry name" value="PMEI"/>
    <property type="match status" value="1"/>
</dbReference>
<evidence type="ECO:0000259" key="8">
    <source>
        <dbReference type="SMART" id="SM00856"/>
    </source>
</evidence>
<dbReference type="InterPro" id="IPR006501">
    <property type="entry name" value="Pectinesterase_inhib_dom"/>
</dbReference>
<evidence type="ECO:0000256" key="2">
    <source>
        <dbReference type="ARBA" id="ARBA00022523"/>
    </source>
</evidence>
<keyword evidence="5" id="KW-1015">Disulfide bond</keyword>
<gene>
    <name evidence="9" type="ORF">JCGZ_14547</name>
</gene>
<dbReference type="STRING" id="180498.A0A067JXV0"/>
<evidence type="ECO:0000256" key="7">
    <source>
        <dbReference type="SAM" id="SignalP"/>
    </source>
</evidence>
<dbReference type="EMBL" id="KK914782">
    <property type="protein sequence ID" value="KDP28776.1"/>
    <property type="molecule type" value="Genomic_DNA"/>
</dbReference>
<organism evidence="9 10">
    <name type="scientific">Jatropha curcas</name>
    <name type="common">Barbados nut</name>
    <dbReference type="NCBI Taxonomy" id="180498"/>
    <lineage>
        <taxon>Eukaryota</taxon>
        <taxon>Viridiplantae</taxon>
        <taxon>Streptophyta</taxon>
        <taxon>Embryophyta</taxon>
        <taxon>Tracheophyta</taxon>
        <taxon>Spermatophyta</taxon>
        <taxon>Magnoliopsida</taxon>
        <taxon>eudicotyledons</taxon>
        <taxon>Gunneridae</taxon>
        <taxon>Pentapetalae</taxon>
        <taxon>rosids</taxon>
        <taxon>fabids</taxon>
        <taxon>Malpighiales</taxon>
        <taxon>Euphorbiaceae</taxon>
        <taxon>Crotonoideae</taxon>
        <taxon>Jatropheae</taxon>
        <taxon>Jatropha</taxon>
    </lineage>
</organism>
<proteinExistence type="inferred from homology"/>
<feature type="chain" id="PRO_5001639048" description="Pectinesterase inhibitor domain-containing protein" evidence="7">
    <location>
        <begin position="23"/>
        <end position="212"/>
    </location>
</feature>
<feature type="domain" description="Pectinesterase inhibitor" evidence="8">
    <location>
        <begin position="33"/>
        <end position="196"/>
    </location>
</feature>
<dbReference type="InterPro" id="IPR035513">
    <property type="entry name" value="Invertase/methylesterase_inhib"/>
</dbReference>
<dbReference type="InterPro" id="IPR051955">
    <property type="entry name" value="PME_Inhibitor"/>
</dbReference>
<dbReference type="SUPFAM" id="SSF101148">
    <property type="entry name" value="Plant invertase/pectin methylesterase inhibitor"/>
    <property type="match status" value="1"/>
</dbReference>
<sequence length="212" mass="23631">MANLSLSLLVLLLSFSLISGMAEPTFVRRTKAPARAYIETSCRGTRYPALCVQYLSRFSNSTIQNQQELVQVALSASLCRASYTRSYMLKVAKELQAKKAKEYQVVKDCLDQINDSVQQLSQSIREIRRMGRQEEAAGGGDIFWHISNVETWTSSALSDASYCVDAFPGRRMSKLKATIKGRVMNVAQATSNALTLFHRYAARYRAGAAKKP</sequence>
<evidence type="ECO:0000256" key="3">
    <source>
        <dbReference type="ARBA" id="ARBA00022525"/>
    </source>
</evidence>
<dbReference type="FunFam" id="1.20.140.40:FF:000006">
    <property type="entry name" value="Pectinesterase inhibitor 3"/>
    <property type="match status" value="1"/>
</dbReference>
<feature type="signal peptide" evidence="7">
    <location>
        <begin position="1"/>
        <end position="22"/>
    </location>
</feature>
<accession>A0A067JXV0</accession>
<evidence type="ECO:0000313" key="10">
    <source>
        <dbReference type="Proteomes" id="UP000027138"/>
    </source>
</evidence>
<comment type="subcellular location">
    <subcellularLocation>
        <location evidence="1">Secreted</location>
        <location evidence="1">Extracellular space</location>
        <location evidence="1">Apoplast</location>
    </subcellularLocation>
</comment>
<evidence type="ECO:0000256" key="4">
    <source>
        <dbReference type="ARBA" id="ARBA00022729"/>
    </source>
</evidence>
<evidence type="ECO:0000256" key="5">
    <source>
        <dbReference type="ARBA" id="ARBA00023157"/>
    </source>
</evidence>
<dbReference type="AlphaFoldDB" id="A0A067JXV0"/>
<keyword evidence="10" id="KW-1185">Reference proteome</keyword>
<evidence type="ECO:0000256" key="6">
    <source>
        <dbReference type="ARBA" id="ARBA00038471"/>
    </source>
</evidence>
<dbReference type="PANTHER" id="PTHR31080">
    <property type="entry name" value="PECTINESTERASE INHIBITOR-LIKE"/>
    <property type="match status" value="1"/>
</dbReference>
<dbReference type="PANTHER" id="PTHR31080:SF12">
    <property type="entry name" value="PLANT INVERTASE_PECTIN METHYLESTERASE INHIBITOR"/>
    <property type="match status" value="1"/>
</dbReference>
<name>A0A067JXV0_JATCU</name>
<dbReference type="Proteomes" id="UP000027138">
    <property type="component" value="Unassembled WGS sequence"/>
</dbReference>
<dbReference type="KEGG" id="jcu:105643141"/>
<evidence type="ECO:0000256" key="1">
    <source>
        <dbReference type="ARBA" id="ARBA00004271"/>
    </source>
</evidence>
<comment type="similarity">
    <text evidence="6">Belongs to the PMEI family.</text>
</comment>
<protein>
    <recommendedName>
        <fullName evidence="8">Pectinesterase inhibitor domain-containing protein</fullName>
    </recommendedName>
</protein>
<dbReference type="CDD" id="cd15798">
    <property type="entry name" value="PMEI-like_3"/>
    <property type="match status" value="1"/>
</dbReference>
<keyword evidence="2" id="KW-0052">Apoplast</keyword>
<dbReference type="NCBIfam" id="TIGR01614">
    <property type="entry name" value="PME_inhib"/>
    <property type="match status" value="1"/>
</dbReference>
<keyword evidence="3" id="KW-0964">Secreted</keyword>
<keyword evidence="4 7" id="KW-0732">Signal</keyword>
<dbReference type="Pfam" id="PF04043">
    <property type="entry name" value="PMEI"/>
    <property type="match status" value="1"/>
</dbReference>
<dbReference type="Gene3D" id="1.20.140.40">
    <property type="entry name" value="Invertase/pectin methylesterase inhibitor family protein"/>
    <property type="match status" value="1"/>
</dbReference>
<dbReference type="GO" id="GO:0004857">
    <property type="term" value="F:enzyme inhibitor activity"/>
    <property type="evidence" value="ECO:0007669"/>
    <property type="project" value="InterPro"/>
</dbReference>
<evidence type="ECO:0000313" key="9">
    <source>
        <dbReference type="EMBL" id="KDP28776.1"/>
    </source>
</evidence>
<dbReference type="GO" id="GO:0048046">
    <property type="term" value="C:apoplast"/>
    <property type="evidence" value="ECO:0007669"/>
    <property type="project" value="UniProtKB-SubCell"/>
</dbReference>
<reference evidence="9 10" key="1">
    <citation type="journal article" date="2014" name="PLoS ONE">
        <title>Global Analysis of Gene Expression Profiles in Physic Nut (Jatropha curcas L.) Seedlings Exposed to Salt Stress.</title>
        <authorList>
            <person name="Zhang L."/>
            <person name="Zhang C."/>
            <person name="Wu P."/>
            <person name="Chen Y."/>
            <person name="Li M."/>
            <person name="Jiang H."/>
            <person name="Wu G."/>
        </authorList>
    </citation>
    <scope>NUCLEOTIDE SEQUENCE [LARGE SCALE GENOMIC DNA]</scope>
    <source>
        <strain evidence="10">cv. GZQX0401</strain>
        <tissue evidence="9">Young leaves</tissue>
    </source>
</reference>